<dbReference type="EMBL" id="JAVXUO010001222">
    <property type="protein sequence ID" value="KAK2984522.1"/>
    <property type="molecule type" value="Genomic_DNA"/>
</dbReference>
<evidence type="ECO:0000259" key="4">
    <source>
        <dbReference type="Pfam" id="PF02902"/>
    </source>
</evidence>
<evidence type="ECO:0000313" key="6">
    <source>
        <dbReference type="Proteomes" id="UP001187471"/>
    </source>
</evidence>
<dbReference type="GO" id="GO:0008234">
    <property type="term" value="F:cysteine-type peptidase activity"/>
    <property type="evidence" value="ECO:0007669"/>
    <property type="project" value="InterPro"/>
</dbReference>
<sequence>MYRGLGQLDAMNLFAAMVNRKRRESPPVDTTLVLRLKRSRPKQLNSSDCGFFVCMYMDYICRSESLKKTVWSQECIDCF</sequence>
<organism evidence="5 6">
    <name type="scientific">Escallonia rubra</name>
    <dbReference type="NCBI Taxonomy" id="112253"/>
    <lineage>
        <taxon>Eukaryota</taxon>
        <taxon>Viridiplantae</taxon>
        <taxon>Streptophyta</taxon>
        <taxon>Embryophyta</taxon>
        <taxon>Tracheophyta</taxon>
        <taxon>Spermatophyta</taxon>
        <taxon>Magnoliopsida</taxon>
        <taxon>eudicotyledons</taxon>
        <taxon>Gunneridae</taxon>
        <taxon>Pentapetalae</taxon>
        <taxon>asterids</taxon>
        <taxon>campanulids</taxon>
        <taxon>Escalloniales</taxon>
        <taxon>Escalloniaceae</taxon>
        <taxon>Escallonia</taxon>
    </lineage>
</organism>
<reference evidence="5" key="1">
    <citation type="submission" date="2022-12" db="EMBL/GenBank/DDBJ databases">
        <title>Draft genome assemblies for two species of Escallonia (Escalloniales).</title>
        <authorList>
            <person name="Chanderbali A."/>
            <person name="Dervinis C."/>
            <person name="Anghel I."/>
            <person name="Soltis D."/>
            <person name="Soltis P."/>
            <person name="Zapata F."/>
        </authorList>
    </citation>
    <scope>NUCLEOTIDE SEQUENCE</scope>
    <source>
        <strain evidence="5">UCBG92.1500</strain>
        <tissue evidence="5">Leaf</tissue>
    </source>
</reference>
<keyword evidence="3" id="KW-0378">Hydrolase</keyword>
<dbReference type="InterPro" id="IPR038765">
    <property type="entry name" value="Papain-like_cys_pep_sf"/>
</dbReference>
<dbReference type="Pfam" id="PF02902">
    <property type="entry name" value="Peptidase_C48"/>
    <property type="match status" value="1"/>
</dbReference>
<name>A0AA88RC48_9ASTE</name>
<feature type="domain" description="Ubiquitin-like protease family profile" evidence="4">
    <location>
        <begin position="15"/>
        <end position="68"/>
    </location>
</feature>
<protein>
    <recommendedName>
        <fullName evidence="4">Ubiquitin-like protease family profile domain-containing protein</fullName>
    </recommendedName>
</protein>
<proteinExistence type="inferred from homology"/>
<keyword evidence="6" id="KW-1185">Reference proteome</keyword>
<evidence type="ECO:0000256" key="2">
    <source>
        <dbReference type="ARBA" id="ARBA00022670"/>
    </source>
</evidence>
<dbReference type="SUPFAM" id="SSF54001">
    <property type="entry name" value="Cysteine proteinases"/>
    <property type="match status" value="1"/>
</dbReference>
<comment type="similarity">
    <text evidence="1">Belongs to the peptidase C48 family.</text>
</comment>
<dbReference type="Proteomes" id="UP001187471">
    <property type="component" value="Unassembled WGS sequence"/>
</dbReference>
<dbReference type="GO" id="GO:0006508">
    <property type="term" value="P:proteolysis"/>
    <property type="evidence" value="ECO:0007669"/>
    <property type="project" value="UniProtKB-KW"/>
</dbReference>
<dbReference type="Gene3D" id="3.40.395.10">
    <property type="entry name" value="Adenoviral Proteinase, Chain A"/>
    <property type="match status" value="1"/>
</dbReference>
<evidence type="ECO:0000313" key="5">
    <source>
        <dbReference type="EMBL" id="KAK2984522.1"/>
    </source>
</evidence>
<feature type="non-terminal residue" evidence="5">
    <location>
        <position position="1"/>
    </location>
</feature>
<dbReference type="AlphaFoldDB" id="A0AA88RC48"/>
<gene>
    <name evidence="5" type="ORF">RJ640_025019</name>
</gene>
<accession>A0AA88RC48</accession>
<keyword evidence="2" id="KW-0645">Protease</keyword>
<comment type="caution">
    <text evidence="5">The sequence shown here is derived from an EMBL/GenBank/DDBJ whole genome shotgun (WGS) entry which is preliminary data.</text>
</comment>
<dbReference type="InterPro" id="IPR003653">
    <property type="entry name" value="Peptidase_C48_C"/>
</dbReference>
<evidence type="ECO:0000256" key="1">
    <source>
        <dbReference type="ARBA" id="ARBA00005234"/>
    </source>
</evidence>
<evidence type="ECO:0000256" key="3">
    <source>
        <dbReference type="ARBA" id="ARBA00022801"/>
    </source>
</evidence>